<organism evidence="2 3">
    <name type="scientific">Falsigemmobacter faecalis</name>
    <dbReference type="NCBI Taxonomy" id="2488730"/>
    <lineage>
        <taxon>Bacteria</taxon>
        <taxon>Pseudomonadati</taxon>
        <taxon>Pseudomonadota</taxon>
        <taxon>Alphaproteobacteria</taxon>
        <taxon>Rhodobacterales</taxon>
        <taxon>Paracoccaceae</taxon>
        <taxon>Falsigemmobacter</taxon>
    </lineage>
</organism>
<proteinExistence type="predicted"/>
<dbReference type="Proteomes" id="UP000282125">
    <property type="component" value="Unassembled WGS sequence"/>
</dbReference>
<dbReference type="InterPro" id="IPR002145">
    <property type="entry name" value="CopG"/>
</dbReference>
<gene>
    <name evidence="2" type="ORF">EG244_17660</name>
</gene>
<dbReference type="Pfam" id="PF01402">
    <property type="entry name" value="RHH_1"/>
    <property type="match status" value="1"/>
</dbReference>
<dbReference type="GO" id="GO:0006355">
    <property type="term" value="P:regulation of DNA-templated transcription"/>
    <property type="evidence" value="ECO:0007669"/>
    <property type="project" value="InterPro"/>
</dbReference>
<keyword evidence="3" id="KW-1185">Reference proteome</keyword>
<evidence type="ECO:0000259" key="1">
    <source>
        <dbReference type="Pfam" id="PF01402"/>
    </source>
</evidence>
<evidence type="ECO:0000313" key="2">
    <source>
        <dbReference type="EMBL" id="RRH70037.1"/>
    </source>
</evidence>
<reference evidence="2 3" key="1">
    <citation type="submission" date="2018-11" db="EMBL/GenBank/DDBJ databases">
        <title>Gemmobacter sp. nov., YIM 102744-1 draft genome.</title>
        <authorList>
            <person name="Li G."/>
            <person name="Jiang Y."/>
        </authorList>
    </citation>
    <scope>NUCLEOTIDE SEQUENCE [LARGE SCALE GENOMIC DNA]</scope>
    <source>
        <strain evidence="2 3">YIM 102744-1</strain>
    </source>
</reference>
<dbReference type="RefSeq" id="WP_124966498.1">
    <property type="nucleotide sequence ID" value="NZ_RRAZ01000038.1"/>
</dbReference>
<evidence type="ECO:0000313" key="3">
    <source>
        <dbReference type="Proteomes" id="UP000282125"/>
    </source>
</evidence>
<sequence>MPIIKKPQKPAEKAAAIEAFIGGAPDAATQAPAPQRVRKGKKLQITLTISEDMLARVDAKAAQIGQSRAAVINLAIAQLLESGISLAAAD</sequence>
<protein>
    <submittedName>
        <fullName evidence="2">CopG family transcriptional regulator</fullName>
    </submittedName>
</protein>
<dbReference type="AlphaFoldDB" id="A0A3P3D6Q7"/>
<name>A0A3P3D6Q7_9RHOB</name>
<dbReference type="EMBL" id="RRAZ01000038">
    <property type="protein sequence ID" value="RRH70037.1"/>
    <property type="molecule type" value="Genomic_DNA"/>
</dbReference>
<accession>A0A3P3D6Q7</accession>
<feature type="domain" description="Ribbon-helix-helix protein CopG" evidence="1">
    <location>
        <begin position="45"/>
        <end position="81"/>
    </location>
</feature>
<dbReference type="OrthoDB" id="7272485at2"/>
<comment type="caution">
    <text evidence="2">The sequence shown here is derived from an EMBL/GenBank/DDBJ whole genome shotgun (WGS) entry which is preliminary data.</text>
</comment>